<gene>
    <name evidence="2" type="ORF">K8V15_02260</name>
</gene>
<feature type="transmembrane region" description="Helical" evidence="1">
    <location>
        <begin position="12"/>
        <end position="32"/>
    </location>
</feature>
<comment type="caution">
    <text evidence="2">The sequence shown here is derived from an EMBL/GenBank/DDBJ whole genome shotgun (WGS) entry which is preliminary data.</text>
</comment>
<evidence type="ECO:0000313" key="2">
    <source>
        <dbReference type="EMBL" id="HJE50797.1"/>
    </source>
</evidence>
<dbReference type="AlphaFoldDB" id="A0A921JQ88"/>
<feature type="transmembrane region" description="Helical" evidence="1">
    <location>
        <begin position="142"/>
        <end position="161"/>
    </location>
</feature>
<feature type="transmembrane region" description="Helical" evidence="1">
    <location>
        <begin position="263"/>
        <end position="284"/>
    </location>
</feature>
<feature type="transmembrane region" description="Helical" evidence="1">
    <location>
        <begin position="44"/>
        <end position="64"/>
    </location>
</feature>
<proteinExistence type="predicted"/>
<evidence type="ECO:0000313" key="3">
    <source>
        <dbReference type="Proteomes" id="UP000712713"/>
    </source>
</evidence>
<feature type="transmembrane region" description="Helical" evidence="1">
    <location>
        <begin position="76"/>
        <end position="95"/>
    </location>
</feature>
<reference evidence="2" key="2">
    <citation type="submission" date="2021-09" db="EMBL/GenBank/DDBJ databases">
        <authorList>
            <person name="Gilroy R."/>
        </authorList>
    </citation>
    <scope>NUCLEOTIDE SEQUENCE</scope>
    <source>
        <strain evidence="2">ChiGjej3B3-7470</strain>
    </source>
</reference>
<keyword evidence="1" id="KW-0812">Transmembrane</keyword>
<feature type="transmembrane region" description="Helical" evidence="1">
    <location>
        <begin position="232"/>
        <end position="251"/>
    </location>
</feature>
<reference evidence="2" key="1">
    <citation type="journal article" date="2021" name="PeerJ">
        <title>Extensive microbial diversity within the chicken gut microbiome revealed by metagenomics and culture.</title>
        <authorList>
            <person name="Gilroy R."/>
            <person name="Ravi A."/>
            <person name="Getino M."/>
            <person name="Pursley I."/>
            <person name="Horton D.L."/>
            <person name="Alikhan N.F."/>
            <person name="Baker D."/>
            <person name="Gharbi K."/>
            <person name="Hall N."/>
            <person name="Watson M."/>
            <person name="Adriaenssens E.M."/>
            <person name="Foster-Nyarko E."/>
            <person name="Jarju S."/>
            <person name="Secka A."/>
            <person name="Antonio M."/>
            <person name="Oren A."/>
            <person name="Chaudhuri R.R."/>
            <person name="La Ragione R."/>
            <person name="Hildebrand F."/>
            <person name="Pallen M.J."/>
        </authorList>
    </citation>
    <scope>NUCLEOTIDE SEQUENCE</scope>
    <source>
        <strain evidence="2">ChiGjej3B3-7470</strain>
    </source>
</reference>
<dbReference type="Proteomes" id="UP000712713">
    <property type="component" value="Unassembled WGS sequence"/>
</dbReference>
<name>A0A921JQ88_9ACTN</name>
<dbReference type="EMBL" id="DYZF01000054">
    <property type="protein sequence ID" value="HJE50797.1"/>
    <property type="molecule type" value="Genomic_DNA"/>
</dbReference>
<feature type="transmembrane region" description="Helical" evidence="1">
    <location>
        <begin position="107"/>
        <end position="130"/>
    </location>
</feature>
<evidence type="ECO:0000256" key="1">
    <source>
        <dbReference type="SAM" id="Phobius"/>
    </source>
</evidence>
<feature type="transmembrane region" description="Helical" evidence="1">
    <location>
        <begin position="181"/>
        <end position="203"/>
    </location>
</feature>
<keyword evidence="1" id="KW-0472">Membrane</keyword>
<feature type="non-terminal residue" evidence="2">
    <location>
        <position position="293"/>
    </location>
</feature>
<organism evidence="2 3">
    <name type="scientific">Tessaracoccus flavescens</name>
    <dbReference type="NCBI Taxonomy" id="399497"/>
    <lineage>
        <taxon>Bacteria</taxon>
        <taxon>Bacillati</taxon>
        <taxon>Actinomycetota</taxon>
        <taxon>Actinomycetes</taxon>
        <taxon>Propionibacteriales</taxon>
        <taxon>Propionibacteriaceae</taxon>
        <taxon>Tessaracoccus</taxon>
    </lineage>
</organism>
<dbReference type="Pfam" id="PF16980">
    <property type="entry name" value="CitMHS_2"/>
    <property type="match status" value="1"/>
</dbReference>
<sequence length="293" mass="32601">MSLLETVSAQVPWYSILPFAVMLACIAVLPLIPKTAHLWERHSTQLIVSLALGVPVAIWMWNLLGHTSVTHAVFEYFQFIMLLFALFTVSGGIYIGGDIKASPRNNLIILAIGGVIASFIGTTGAAMLLIRPLLRTNRQRKFRAHTVVFFIYVVANCGGLLTPLGDPPLFMGYLRGVPFEWTFNLLPEWLFVNALTLITYFGLDHLRYSQERPEALQRDESQVDPIRVHGKLNFLFLAVIIAAVALNVPSLDLHAIDAGHATAASWIPWRELLFIAACLGSYFLGDRWARKTG</sequence>
<keyword evidence="1" id="KW-1133">Transmembrane helix</keyword>
<dbReference type="InterPro" id="IPR031566">
    <property type="entry name" value="CitMHS_2"/>
</dbReference>
<protein>
    <submittedName>
        <fullName evidence="2">Sodium:proton antiporter</fullName>
    </submittedName>
</protein>
<accession>A0A921JQ88</accession>